<accession>A0AAV6JPU4</accession>
<evidence type="ECO:0000256" key="2">
    <source>
        <dbReference type="ARBA" id="ARBA00007809"/>
    </source>
</evidence>
<evidence type="ECO:0000256" key="7">
    <source>
        <dbReference type="ARBA" id="ARBA00022989"/>
    </source>
</evidence>
<dbReference type="InterPro" id="IPR004316">
    <property type="entry name" value="SWEET_rpt"/>
</dbReference>
<evidence type="ECO:0000256" key="9">
    <source>
        <dbReference type="SAM" id="MobiDB-lite"/>
    </source>
</evidence>
<sequence>MVSPAVVVGLLGNAISLLVYAAPLGTFWQVVKKKSAENYDALPYITTLLCKSLWTFYGALVPNGFLLVTVNGLGVLSESIYVILYLIYAPKDKKKAPSVKCSVGQVEDLGTWNSSVLNAEGSSNGSDDDDDSNSCSTRASGDIVGFNFDILKVGAGGYSRGDESGLLIVTVNAAGAVLQFVYVTLFLIYAPKDIKRNVVKTKSVEYMPFTLSFFLFLNAGVWSVYALLVKDYYVGVPNAIGFVLGSAQLILYTIYNKKSPSTKSEVEREEEGSTNLVKNAIEMQGHDEGDPKSINRSLRKGSSLPKSSVSQQYNVNKFAKTLSFNPYELHSGRDHNYDVENGRSSAQ</sequence>
<feature type="transmembrane region" description="Helical" evidence="10">
    <location>
        <begin position="41"/>
        <end position="59"/>
    </location>
</feature>
<feature type="transmembrane region" description="Helical" evidence="10">
    <location>
        <begin position="6"/>
        <end position="29"/>
    </location>
</feature>
<keyword evidence="7 10" id="KW-1133">Transmembrane helix</keyword>
<keyword evidence="8 10" id="KW-0472">Membrane</keyword>
<comment type="subcellular location">
    <subcellularLocation>
        <location evidence="1">Endomembrane system</location>
        <topology evidence="1">Multi-pass membrane protein</topology>
    </subcellularLocation>
</comment>
<protein>
    <recommendedName>
        <fullName evidence="13">Bidirectional sugar transporter SWEET</fullName>
    </recommendedName>
</protein>
<evidence type="ECO:0000256" key="6">
    <source>
        <dbReference type="ARBA" id="ARBA00022737"/>
    </source>
</evidence>
<evidence type="ECO:0000256" key="4">
    <source>
        <dbReference type="ARBA" id="ARBA00022597"/>
    </source>
</evidence>
<dbReference type="AlphaFoldDB" id="A0AAV6JPU4"/>
<dbReference type="PANTHER" id="PTHR10791:SF142">
    <property type="entry name" value="BIDIRECTIONAL SUGAR TRANSPORTER SWEET16"/>
    <property type="match status" value="1"/>
</dbReference>
<reference evidence="11" key="1">
    <citation type="submission" date="2020-08" db="EMBL/GenBank/DDBJ databases">
        <title>Plant Genome Project.</title>
        <authorList>
            <person name="Zhang R.-G."/>
        </authorList>
    </citation>
    <scope>NUCLEOTIDE SEQUENCE</scope>
    <source>
        <strain evidence="11">WSP0</strain>
        <tissue evidence="11">Leaf</tissue>
    </source>
</reference>
<feature type="compositionally biased region" description="Basic and acidic residues" evidence="9">
    <location>
        <begin position="284"/>
        <end position="293"/>
    </location>
</feature>
<evidence type="ECO:0000256" key="8">
    <source>
        <dbReference type="ARBA" id="ARBA00023136"/>
    </source>
</evidence>
<evidence type="ECO:0008006" key="13">
    <source>
        <dbReference type="Google" id="ProtNLM"/>
    </source>
</evidence>
<dbReference type="Pfam" id="PF03083">
    <property type="entry name" value="MtN3_slv"/>
    <property type="match status" value="2"/>
</dbReference>
<keyword evidence="6" id="KW-0677">Repeat</keyword>
<feature type="transmembrane region" description="Helical" evidence="10">
    <location>
        <begin position="209"/>
        <end position="228"/>
    </location>
</feature>
<gene>
    <name evidence="11" type="ORF">RHGRI_021435</name>
</gene>
<evidence type="ECO:0000256" key="1">
    <source>
        <dbReference type="ARBA" id="ARBA00004127"/>
    </source>
</evidence>
<feature type="transmembrane region" description="Helical" evidence="10">
    <location>
        <begin position="166"/>
        <end position="189"/>
    </location>
</feature>
<dbReference type="GO" id="GO:0012505">
    <property type="term" value="C:endomembrane system"/>
    <property type="evidence" value="ECO:0007669"/>
    <property type="project" value="UniProtKB-SubCell"/>
</dbReference>
<dbReference type="GO" id="GO:0016020">
    <property type="term" value="C:membrane"/>
    <property type="evidence" value="ECO:0007669"/>
    <property type="project" value="InterPro"/>
</dbReference>
<dbReference type="GO" id="GO:0051119">
    <property type="term" value="F:sugar transmembrane transporter activity"/>
    <property type="evidence" value="ECO:0007669"/>
    <property type="project" value="InterPro"/>
</dbReference>
<name>A0AAV6JPU4_9ERIC</name>
<dbReference type="InterPro" id="IPR047664">
    <property type="entry name" value="SWEET"/>
</dbReference>
<dbReference type="FunFam" id="1.20.1280.290:FF:000002">
    <property type="entry name" value="Bidirectional sugar transporter SWEET"/>
    <property type="match status" value="1"/>
</dbReference>
<feature type="transmembrane region" description="Helical" evidence="10">
    <location>
        <begin position="235"/>
        <end position="255"/>
    </location>
</feature>
<keyword evidence="3" id="KW-0813">Transport</keyword>
<keyword evidence="5 10" id="KW-0812">Transmembrane</keyword>
<keyword evidence="4" id="KW-0762">Sugar transport</keyword>
<feature type="region of interest" description="Disordered" evidence="9">
    <location>
        <begin position="262"/>
        <end position="311"/>
    </location>
</feature>
<dbReference type="PANTHER" id="PTHR10791">
    <property type="entry name" value="RAG1-ACTIVATING PROTEIN 1"/>
    <property type="match status" value="1"/>
</dbReference>
<dbReference type="Proteomes" id="UP000823749">
    <property type="component" value="Chromosome 7"/>
</dbReference>
<evidence type="ECO:0000313" key="11">
    <source>
        <dbReference type="EMBL" id="KAG5541604.1"/>
    </source>
</evidence>
<dbReference type="EMBL" id="JACTNZ010000007">
    <property type="protein sequence ID" value="KAG5541604.1"/>
    <property type="molecule type" value="Genomic_DNA"/>
</dbReference>
<comment type="caution">
    <text evidence="11">The sequence shown here is derived from an EMBL/GenBank/DDBJ whole genome shotgun (WGS) entry which is preliminary data.</text>
</comment>
<evidence type="ECO:0000256" key="3">
    <source>
        <dbReference type="ARBA" id="ARBA00022448"/>
    </source>
</evidence>
<comment type="similarity">
    <text evidence="2">Belongs to the SWEET sugar transporter family.</text>
</comment>
<organism evidence="11 12">
    <name type="scientific">Rhododendron griersonianum</name>
    <dbReference type="NCBI Taxonomy" id="479676"/>
    <lineage>
        <taxon>Eukaryota</taxon>
        <taxon>Viridiplantae</taxon>
        <taxon>Streptophyta</taxon>
        <taxon>Embryophyta</taxon>
        <taxon>Tracheophyta</taxon>
        <taxon>Spermatophyta</taxon>
        <taxon>Magnoliopsida</taxon>
        <taxon>eudicotyledons</taxon>
        <taxon>Gunneridae</taxon>
        <taxon>Pentapetalae</taxon>
        <taxon>asterids</taxon>
        <taxon>Ericales</taxon>
        <taxon>Ericaceae</taxon>
        <taxon>Ericoideae</taxon>
        <taxon>Rhodoreae</taxon>
        <taxon>Rhododendron</taxon>
    </lineage>
</organism>
<evidence type="ECO:0000313" key="12">
    <source>
        <dbReference type="Proteomes" id="UP000823749"/>
    </source>
</evidence>
<evidence type="ECO:0000256" key="5">
    <source>
        <dbReference type="ARBA" id="ARBA00022692"/>
    </source>
</evidence>
<evidence type="ECO:0000256" key="10">
    <source>
        <dbReference type="SAM" id="Phobius"/>
    </source>
</evidence>
<dbReference type="FunFam" id="1.20.1280.290:FF:000001">
    <property type="entry name" value="Bidirectional sugar transporter SWEET"/>
    <property type="match status" value="1"/>
</dbReference>
<keyword evidence="12" id="KW-1185">Reference proteome</keyword>
<dbReference type="GO" id="GO:0051260">
    <property type="term" value="P:protein homooligomerization"/>
    <property type="evidence" value="ECO:0007669"/>
    <property type="project" value="UniProtKB-ARBA"/>
</dbReference>
<proteinExistence type="inferred from homology"/>
<dbReference type="Gene3D" id="1.20.1280.290">
    <property type="match status" value="2"/>
</dbReference>
<feature type="transmembrane region" description="Helical" evidence="10">
    <location>
        <begin position="65"/>
        <end position="88"/>
    </location>
</feature>